<dbReference type="OrthoDB" id="5196330at2"/>
<proteinExistence type="predicted"/>
<dbReference type="Proteomes" id="UP000198589">
    <property type="component" value="Unassembled WGS sequence"/>
</dbReference>
<feature type="transmembrane region" description="Helical" evidence="1">
    <location>
        <begin position="35"/>
        <end position="55"/>
    </location>
</feature>
<dbReference type="EMBL" id="FOND01000010">
    <property type="protein sequence ID" value="SFF21461.1"/>
    <property type="molecule type" value="Genomic_DNA"/>
</dbReference>
<keyword evidence="1" id="KW-0472">Membrane</keyword>
<sequence>MDRRRTSLVLLLLFVLCSGVAIVVSGSRPGLEQGLAPALVQSVGYGFALVAGLLLVSSADERNGSRLGGVVLGSLAVLVLLDLLAEPGPNIGAGFVQLVGLVVIMVATIRLALGIAGERAR</sequence>
<keyword evidence="3" id="KW-1185">Reference proteome</keyword>
<dbReference type="RefSeq" id="WP_092199571.1">
    <property type="nucleotide sequence ID" value="NZ_FOND01000010.1"/>
</dbReference>
<protein>
    <submittedName>
        <fullName evidence="2">Uncharacterized protein</fullName>
    </submittedName>
</protein>
<dbReference type="STRING" id="1798228.SAMN05216574_11018"/>
<feature type="transmembrane region" description="Helical" evidence="1">
    <location>
        <begin position="67"/>
        <end position="85"/>
    </location>
</feature>
<organism evidence="2 3">
    <name type="scientific">Blastococcus tunisiensis</name>
    <dbReference type="NCBI Taxonomy" id="1798228"/>
    <lineage>
        <taxon>Bacteria</taxon>
        <taxon>Bacillati</taxon>
        <taxon>Actinomycetota</taxon>
        <taxon>Actinomycetes</taxon>
        <taxon>Geodermatophilales</taxon>
        <taxon>Geodermatophilaceae</taxon>
        <taxon>Blastococcus</taxon>
    </lineage>
</organism>
<gene>
    <name evidence="2" type="ORF">SAMN05216574_11018</name>
</gene>
<feature type="transmembrane region" description="Helical" evidence="1">
    <location>
        <begin position="91"/>
        <end position="113"/>
    </location>
</feature>
<keyword evidence="1" id="KW-1133">Transmembrane helix</keyword>
<evidence type="ECO:0000313" key="3">
    <source>
        <dbReference type="Proteomes" id="UP000198589"/>
    </source>
</evidence>
<evidence type="ECO:0000313" key="2">
    <source>
        <dbReference type="EMBL" id="SFF21461.1"/>
    </source>
</evidence>
<accession>A0A1I2GY28</accession>
<name>A0A1I2GY28_9ACTN</name>
<evidence type="ECO:0000256" key="1">
    <source>
        <dbReference type="SAM" id="Phobius"/>
    </source>
</evidence>
<reference evidence="3" key="1">
    <citation type="submission" date="2016-10" db="EMBL/GenBank/DDBJ databases">
        <authorList>
            <person name="Varghese N."/>
            <person name="Submissions S."/>
        </authorList>
    </citation>
    <scope>NUCLEOTIDE SEQUENCE [LARGE SCALE GENOMIC DNA]</scope>
    <source>
        <strain evidence="3">DSM 46838</strain>
    </source>
</reference>
<dbReference type="AlphaFoldDB" id="A0A1I2GY28"/>
<keyword evidence="1" id="KW-0812">Transmembrane</keyword>